<comment type="caution">
    <text evidence="6">The sequence shown here is derived from an EMBL/GenBank/DDBJ whole genome shotgun (WGS) entry which is preliminary data.</text>
</comment>
<feature type="non-terminal residue" evidence="6">
    <location>
        <position position="246"/>
    </location>
</feature>
<keyword evidence="1" id="KW-0493">Microtubule</keyword>
<dbReference type="Gene3D" id="3.40.850.10">
    <property type="entry name" value="Kinesin motor domain"/>
    <property type="match status" value="3"/>
</dbReference>
<dbReference type="Pfam" id="PF00225">
    <property type="entry name" value="Kinesin"/>
    <property type="match status" value="1"/>
</dbReference>
<feature type="domain" description="Kinesin motor" evidence="5">
    <location>
        <begin position="11"/>
        <end position="91"/>
    </location>
</feature>
<evidence type="ECO:0000313" key="7">
    <source>
        <dbReference type="Proteomes" id="UP000285060"/>
    </source>
</evidence>
<evidence type="ECO:0000256" key="3">
    <source>
        <dbReference type="ARBA" id="ARBA00023175"/>
    </source>
</evidence>
<dbReference type="InterPro" id="IPR027640">
    <property type="entry name" value="Kinesin-like_fam"/>
</dbReference>
<dbReference type="GO" id="GO:0005874">
    <property type="term" value="C:microtubule"/>
    <property type="evidence" value="ECO:0007669"/>
    <property type="project" value="UniProtKB-KW"/>
</dbReference>
<dbReference type="PANTHER" id="PTHR47968">
    <property type="entry name" value="CENTROMERE PROTEIN E"/>
    <property type="match status" value="1"/>
</dbReference>
<dbReference type="InterPro" id="IPR027417">
    <property type="entry name" value="P-loop_NTPase"/>
</dbReference>
<keyword evidence="2" id="KW-0175">Coiled coil</keyword>
<gene>
    <name evidence="6" type="ORF">DYB32_006511</name>
</gene>
<dbReference type="InterPro" id="IPR036961">
    <property type="entry name" value="Kinesin_motor_dom_sf"/>
</dbReference>
<dbReference type="InterPro" id="IPR001752">
    <property type="entry name" value="Kinesin_motor_dom"/>
</dbReference>
<keyword evidence="7" id="KW-1185">Reference proteome</keyword>
<proteinExistence type="inferred from homology"/>
<reference evidence="6 7" key="1">
    <citation type="submission" date="2018-08" db="EMBL/GenBank/DDBJ databases">
        <title>Aphanomyces genome sequencing and annotation.</title>
        <authorList>
            <person name="Minardi D."/>
            <person name="Oidtmann B."/>
            <person name="Van Der Giezen M."/>
            <person name="Studholme D.J."/>
        </authorList>
    </citation>
    <scope>NUCLEOTIDE SEQUENCE [LARGE SCALE GENOMIC DNA]</scope>
    <source>
        <strain evidence="6 7">NJM0002</strain>
    </source>
</reference>
<dbReference type="SMART" id="SM00129">
    <property type="entry name" value="KISc"/>
    <property type="match status" value="1"/>
</dbReference>
<organism evidence="6 7">
    <name type="scientific">Aphanomyces invadans</name>
    <dbReference type="NCBI Taxonomy" id="157072"/>
    <lineage>
        <taxon>Eukaryota</taxon>
        <taxon>Sar</taxon>
        <taxon>Stramenopiles</taxon>
        <taxon>Oomycota</taxon>
        <taxon>Saprolegniomycetes</taxon>
        <taxon>Saprolegniales</taxon>
        <taxon>Verrucalvaceae</taxon>
        <taxon>Aphanomyces</taxon>
    </lineage>
</organism>
<keyword evidence="3" id="KW-0505">Motor protein</keyword>
<evidence type="ECO:0000256" key="4">
    <source>
        <dbReference type="PROSITE-ProRule" id="PRU00283"/>
    </source>
</evidence>
<feature type="domain" description="Kinesin motor" evidence="5">
    <location>
        <begin position="183"/>
        <end position="226"/>
    </location>
</feature>
<accession>A0A418AR65</accession>
<dbReference type="GO" id="GO:0007018">
    <property type="term" value="P:microtubule-based movement"/>
    <property type="evidence" value="ECO:0007669"/>
    <property type="project" value="InterPro"/>
</dbReference>
<evidence type="ECO:0000256" key="2">
    <source>
        <dbReference type="ARBA" id="ARBA00023054"/>
    </source>
</evidence>
<dbReference type="PANTHER" id="PTHR47968:SF36">
    <property type="entry name" value="KINESIN HEAVY CHAIN ISOFORM X1"/>
    <property type="match status" value="1"/>
</dbReference>
<evidence type="ECO:0000313" key="6">
    <source>
        <dbReference type="EMBL" id="RHY27815.1"/>
    </source>
</evidence>
<evidence type="ECO:0000259" key="5">
    <source>
        <dbReference type="PROSITE" id="PS50067"/>
    </source>
</evidence>
<dbReference type="GO" id="GO:0005524">
    <property type="term" value="F:ATP binding"/>
    <property type="evidence" value="ECO:0007669"/>
    <property type="project" value="InterPro"/>
</dbReference>
<dbReference type="PROSITE" id="PS50067">
    <property type="entry name" value="KINESIN_MOTOR_2"/>
    <property type="match status" value="2"/>
</dbReference>
<dbReference type="EMBL" id="QUSY01000700">
    <property type="protein sequence ID" value="RHY27815.1"/>
    <property type="molecule type" value="Genomic_DNA"/>
</dbReference>
<dbReference type="AlphaFoldDB" id="A0A418AR65"/>
<protein>
    <recommendedName>
        <fullName evidence="5">Kinesin motor domain-containing protein</fullName>
    </recommendedName>
</protein>
<comment type="similarity">
    <text evidence="4">Belongs to the TRAFAC class myosin-kinesin ATPase superfamily. Kinesin family.</text>
</comment>
<dbReference type="VEuPathDB" id="FungiDB:H310_04677"/>
<name>A0A418AR65_9STRA</name>
<comment type="caution">
    <text evidence="4">Lacks conserved residue(s) required for the propagation of feature annotation.</text>
</comment>
<dbReference type="Proteomes" id="UP000285060">
    <property type="component" value="Unassembled WGS sequence"/>
</dbReference>
<dbReference type="GO" id="GO:0003777">
    <property type="term" value="F:microtubule motor activity"/>
    <property type="evidence" value="ECO:0007669"/>
    <property type="project" value="InterPro"/>
</dbReference>
<evidence type="ECO:0000256" key="1">
    <source>
        <dbReference type="ARBA" id="ARBA00022701"/>
    </source>
</evidence>
<dbReference type="SUPFAM" id="SSF52540">
    <property type="entry name" value="P-loop containing nucleoside triphosphate hydrolases"/>
    <property type="match status" value="1"/>
</dbReference>
<sequence length="246" mass="26947">MSATAPALAERVHVYCRIRPYVASARPEADGDSTFVTGTSSSARRVCVQSTSTSTLSFQDSDTKEFGFDQCFADDASQEAVYNAVAKDLVQVRLGQLTCVEVMLFVHCGRVYVQVYCERVFDLLDPTSSSITNNHNALQIRETEDRGVFVDGVTMRPVSNAHVNPRSESSKEECYRIALVVGLTRLLQNSLGGNAKTALIITVNPDASEASECHATLQFGQRAMKVQVRATVNVVPDYKRLVDALQ</sequence>
<dbReference type="GO" id="GO:0008017">
    <property type="term" value="F:microtubule binding"/>
    <property type="evidence" value="ECO:0007669"/>
    <property type="project" value="InterPro"/>
</dbReference>